<dbReference type="Gene3D" id="2.40.160.20">
    <property type="match status" value="1"/>
</dbReference>
<evidence type="ECO:0000256" key="1">
    <source>
        <dbReference type="ARBA" id="ARBA00022729"/>
    </source>
</evidence>
<keyword evidence="4" id="KW-1185">Reference proteome</keyword>
<dbReference type="InterPro" id="IPR027385">
    <property type="entry name" value="Beta-barrel_OMP"/>
</dbReference>
<dbReference type="InterPro" id="IPR011250">
    <property type="entry name" value="OMP/PagP_B-barrel"/>
</dbReference>
<dbReference type="EMBL" id="CP134146">
    <property type="protein sequence ID" value="WNC70294.1"/>
    <property type="molecule type" value="Genomic_DNA"/>
</dbReference>
<feature type="domain" description="Outer membrane protein beta-barrel" evidence="2">
    <location>
        <begin position="33"/>
        <end position="207"/>
    </location>
</feature>
<evidence type="ECO:0000313" key="3">
    <source>
        <dbReference type="EMBL" id="WNC70294.1"/>
    </source>
</evidence>
<name>A0ABY9TRB4_9GAMM</name>
<accession>A0ABY9TRB4</accession>
<evidence type="ECO:0000259" key="2">
    <source>
        <dbReference type="Pfam" id="PF13505"/>
    </source>
</evidence>
<dbReference type="Pfam" id="PF13505">
    <property type="entry name" value="OMP_b-brl"/>
    <property type="match status" value="1"/>
</dbReference>
<sequence length="208" mass="23563">MKNLLLAFLLFSCKVYSSDVLPLDSHFSIELGGGNIQLNDFKLSGHDVGTSQDVLIAKLKYHYNSSLSYALSFPTPIDCYSCGGFSTDNNGGWQEVDYKGRFFQVESQFNYPLNDKLFLNLIAGINYSDEDIDVQECQSKGLFFGQKWCDSNDTVDDLSETDIKYSVVIGIGATYRFTGRWSVQSNYKYIENREGLGIFELTIGYHFR</sequence>
<dbReference type="Proteomes" id="UP001248581">
    <property type="component" value="Chromosome"/>
</dbReference>
<organism evidence="3 4">
    <name type="scientific">Thalassotalea nanhaiensis</name>
    <dbReference type="NCBI Taxonomy" id="3065648"/>
    <lineage>
        <taxon>Bacteria</taxon>
        <taxon>Pseudomonadati</taxon>
        <taxon>Pseudomonadota</taxon>
        <taxon>Gammaproteobacteria</taxon>
        <taxon>Alteromonadales</taxon>
        <taxon>Colwelliaceae</taxon>
        <taxon>Thalassotalea</taxon>
    </lineage>
</organism>
<keyword evidence="1" id="KW-0732">Signal</keyword>
<dbReference type="RefSeq" id="WP_348389436.1">
    <property type="nucleotide sequence ID" value="NZ_CP134146.1"/>
</dbReference>
<proteinExistence type="predicted"/>
<evidence type="ECO:0000313" key="4">
    <source>
        <dbReference type="Proteomes" id="UP001248581"/>
    </source>
</evidence>
<gene>
    <name evidence="3" type="ORF">RI845_09170</name>
</gene>
<reference evidence="4" key="1">
    <citation type="submission" date="2023-09" db="EMBL/GenBank/DDBJ databases">
        <authorList>
            <person name="Li S."/>
            <person name="Li X."/>
            <person name="Zhang C."/>
            <person name="Zhao Z."/>
        </authorList>
    </citation>
    <scope>NUCLEOTIDE SEQUENCE [LARGE SCALE GENOMIC DNA]</scope>
    <source>
        <strain evidence="4">SQ345</strain>
    </source>
</reference>
<dbReference type="SUPFAM" id="SSF56925">
    <property type="entry name" value="OMPA-like"/>
    <property type="match status" value="1"/>
</dbReference>
<protein>
    <submittedName>
        <fullName evidence="3">Outer membrane beta-barrel protein</fullName>
    </submittedName>
</protein>